<feature type="compositionally biased region" description="Basic and acidic residues" evidence="1">
    <location>
        <begin position="206"/>
        <end position="216"/>
    </location>
</feature>
<protein>
    <submittedName>
        <fullName evidence="2">Uncharacterized protein</fullName>
    </submittedName>
</protein>
<feature type="compositionally biased region" description="Basic and acidic residues" evidence="1">
    <location>
        <begin position="180"/>
        <end position="192"/>
    </location>
</feature>
<dbReference type="AlphaFoldDB" id="A0AAX6MRW3"/>
<reference evidence="2 3" key="1">
    <citation type="journal article" date="2024" name="Front Chem Biol">
        <title>Unveiling the potential of Daldinia eschscholtzii MFLUCC 19-0629 through bioactivity and bioinformatics studies for enhanced sustainable agriculture production.</title>
        <authorList>
            <person name="Brooks S."/>
            <person name="Weaver J.A."/>
            <person name="Klomchit A."/>
            <person name="Alharthi S.A."/>
            <person name="Onlamun T."/>
            <person name="Nurani R."/>
            <person name="Vong T.K."/>
            <person name="Alberti F."/>
            <person name="Greco C."/>
        </authorList>
    </citation>
    <scope>NUCLEOTIDE SEQUENCE [LARGE SCALE GENOMIC DNA]</scope>
    <source>
        <strain evidence="2">MFLUCC 19-0629</strain>
    </source>
</reference>
<dbReference type="Proteomes" id="UP001369815">
    <property type="component" value="Unassembled WGS sequence"/>
</dbReference>
<feature type="region of interest" description="Disordered" evidence="1">
    <location>
        <begin position="1"/>
        <end position="29"/>
    </location>
</feature>
<feature type="compositionally biased region" description="Basic and acidic residues" evidence="1">
    <location>
        <begin position="266"/>
        <end position="275"/>
    </location>
</feature>
<dbReference type="EMBL" id="JBANMG010000003">
    <property type="protein sequence ID" value="KAK6955359.1"/>
    <property type="molecule type" value="Genomic_DNA"/>
</dbReference>
<evidence type="ECO:0000256" key="1">
    <source>
        <dbReference type="SAM" id="MobiDB-lite"/>
    </source>
</evidence>
<evidence type="ECO:0000313" key="2">
    <source>
        <dbReference type="EMBL" id="KAK6955359.1"/>
    </source>
</evidence>
<proteinExistence type="predicted"/>
<feature type="compositionally biased region" description="Basic and acidic residues" evidence="1">
    <location>
        <begin position="91"/>
        <end position="104"/>
    </location>
</feature>
<organism evidence="2 3">
    <name type="scientific">Daldinia eschscholtzii</name>
    <dbReference type="NCBI Taxonomy" id="292717"/>
    <lineage>
        <taxon>Eukaryota</taxon>
        <taxon>Fungi</taxon>
        <taxon>Dikarya</taxon>
        <taxon>Ascomycota</taxon>
        <taxon>Pezizomycotina</taxon>
        <taxon>Sordariomycetes</taxon>
        <taxon>Xylariomycetidae</taxon>
        <taxon>Xylariales</taxon>
        <taxon>Hypoxylaceae</taxon>
        <taxon>Daldinia</taxon>
    </lineage>
</organism>
<comment type="caution">
    <text evidence="2">The sequence shown here is derived from an EMBL/GenBank/DDBJ whole genome shotgun (WGS) entry which is preliminary data.</text>
</comment>
<feature type="compositionally biased region" description="Low complexity" evidence="1">
    <location>
        <begin position="1"/>
        <end position="14"/>
    </location>
</feature>
<feature type="region of interest" description="Disordered" evidence="1">
    <location>
        <begin position="47"/>
        <end position="275"/>
    </location>
</feature>
<keyword evidence="3" id="KW-1185">Reference proteome</keyword>
<feature type="compositionally biased region" description="Basic and acidic residues" evidence="1">
    <location>
        <begin position="141"/>
        <end position="159"/>
    </location>
</feature>
<feature type="compositionally biased region" description="Basic residues" evidence="1">
    <location>
        <begin position="253"/>
        <end position="265"/>
    </location>
</feature>
<gene>
    <name evidence="2" type="ORF">Daesc_002994</name>
</gene>
<feature type="compositionally biased region" description="Polar residues" evidence="1">
    <location>
        <begin position="217"/>
        <end position="249"/>
    </location>
</feature>
<feature type="compositionally biased region" description="Low complexity" evidence="1">
    <location>
        <begin position="61"/>
        <end position="90"/>
    </location>
</feature>
<accession>A0AAX6MRW3</accession>
<name>A0AAX6MRW3_9PEZI</name>
<evidence type="ECO:0000313" key="3">
    <source>
        <dbReference type="Proteomes" id="UP001369815"/>
    </source>
</evidence>
<sequence length="275" mass="29195">MAPTSKPASTSASKDTPTGNPAPDFTVTMNRIQTQLEARMKAARAFLPSRSDLHNNNAPVSSSTGSFSSLSGSSSNPQSQSRDAAAIAARRAAEEAEFAEERGLDPNAGIGLIRSSAAANKDASGTDRDTARLRGRLLGKRGRDSADKDSQQKWARKEDSSDEEAGRSGLGRAKRNGKRTRAEMEMQEDSDRSNLALATGTLPPPESKEPSIERSEAQVNPDSNPGDSTEASVTEPATATEPGSSQPLSSEHPKKKRKKKKKKKAREGTGGEHVV</sequence>